<dbReference type="Pfam" id="PF04542">
    <property type="entry name" value="Sigma70_r2"/>
    <property type="match status" value="1"/>
</dbReference>
<organism evidence="8 9">
    <name type="scientific">Arcicella aurantiaca</name>
    <dbReference type="NCBI Taxonomy" id="591202"/>
    <lineage>
        <taxon>Bacteria</taxon>
        <taxon>Pseudomonadati</taxon>
        <taxon>Bacteroidota</taxon>
        <taxon>Cytophagia</taxon>
        <taxon>Cytophagales</taxon>
        <taxon>Flectobacillaceae</taxon>
        <taxon>Arcicella</taxon>
    </lineage>
</organism>
<dbReference type="InterPro" id="IPR036388">
    <property type="entry name" value="WH-like_DNA-bd_sf"/>
</dbReference>
<dbReference type="GO" id="GO:0006352">
    <property type="term" value="P:DNA-templated transcription initiation"/>
    <property type="evidence" value="ECO:0007669"/>
    <property type="project" value="InterPro"/>
</dbReference>
<dbReference type="Gene3D" id="1.10.1740.10">
    <property type="match status" value="1"/>
</dbReference>
<dbReference type="AlphaFoldDB" id="A0A316E9Y7"/>
<dbReference type="GO" id="GO:0016987">
    <property type="term" value="F:sigma factor activity"/>
    <property type="evidence" value="ECO:0007669"/>
    <property type="project" value="UniProtKB-KW"/>
</dbReference>
<evidence type="ECO:0000256" key="2">
    <source>
        <dbReference type="ARBA" id="ARBA00023015"/>
    </source>
</evidence>
<dbReference type="InterPro" id="IPR013325">
    <property type="entry name" value="RNA_pol_sigma_r2"/>
</dbReference>
<proteinExistence type="inferred from homology"/>
<dbReference type="Proteomes" id="UP000245489">
    <property type="component" value="Unassembled WGS sequence"/>
</dbReference>
<evidence type="ECO:0000256" key="4">
    <source>
        <dbReference type="ARBA" id="ARBA00023125"/>
    </source>
</evidence>
<evidence type="ECO:0000313" key="8">
    <source>
        <dbReference type="EMBL" id="PWK26149.1"/>
    </source>
</evidence>
<evidence type="ECO:0000256" key="1">
    <source>
        <dbReference type="ARBA" id="ARBA00010641"/>
    </source>
</evidence>
<dbReference type="SUPFAM" id="SSF88946">
    <property type="entry name" value="Sigma2 domain of RNA polymerase sigma factors"/>
    <property type="match status" value="1"/>
</dbReference>
<keyword evidence="5" id="KW-0804">Transcription</keyword>
<dbReference type="PANTHER" id="PTHR43133:SF52">
    <property type="entry name" value="ECF RNA POLYMERASE SIGMA FACTOR SIGL"/>
    <property type="match status" value="1"/>
</dbReference>
<feature type="domain" description="RNA polymerase sigma-70 region 2" evidence="6">
    <location>
        <begin position="15"/>
        <end position="82"/>
    </location>
</feature>
<dbReference type="GO" id="GO:0003677">
    <property type="term" value="F:DNA binding"/>
    <property type="evidence" value="ECO:0007669"/>
    <property type="project" value="UniProtKB-KW"/>
</dbReference>
<dbReference type="InterPro" id="IPR013249">
    <property type="entry name" value="RNA_pol_sigma70_r4_t2"/>
</dbReference>
<dbReference type="NCBIfam" id="TIGR02937">
    <property type="entry name" value="sigma70-ECF"/>
    <property type="match status" value="1"/>
</dbReference>
<evidence type="ECO:0000313" key="9">
    <source>
        <dbReference type="Proteomes" id="UP000245489"/>
    </source>
</evidence>
<feature type="domain" description="RNA polymerase sigma factor 70 region 4 type 2" evidence="7">
    <location>
        <begin position="113"/>
        <end position="165"/>
    </location>
</feature>
<dbReference type="InterPro" id="IPR039425">
    <property type="entry name" value="RNA_pol_sigma-70-like"/>
</dbReference>
<dbReference type="InterPro" id="IPR007627">
    <property type="entry name" value="RNA_pol_sigma70_r2"/>
</dbReference>
<evidence type="ECO:0000256" key="3">
    <source>
        <dbReference type="ARBA" id="ARBA00023082"/>
    </source>
</evidence>
<dbReference type="CDD" id="cd06171">
    <property type="entry name" value="Sigma70_r4"/>
    <property type="match status" value="1"/>
</dbReference>
<sequence>MLSVKADNLDKMGLLFERYHRVLFAFLYHSTGQAAISEDLVQTVFYRMLKYRHTFTGDGEFRTWMYHLARNVLNDYFKKNQRVIYQEDITSISERNQAEPSADFQLEKKQESEALHQALAKLSPEYREVLILSRFQELSYQEIADVLKTSEGNIKVKVHRAMKELKNIYLKSSSTL</sequence>
<keyword evidence="3" id="KW-0731">Sigma factor</keyword>
<name>A0A316E9Y7_9BACT</name>
<dbReference type="SUPFAM" id="SSF88659">
    <property type="entry name" value="Sigma3 and sigma4 domains of RNA polymerase sigma factors"/>
    <property type="match status" value="1"/>
</dbReference>
<dbReference type="Pfam" id="PF08281">
    <property type="entry name" value="Sigma70_r4_2"/>
    <property type="match status" value="1"/>
</dbReference>
<evidence type="ECO:0000256" key="5">
    <source>
        <dbReference type="ARBA" id="ARBA00023163"/>
    </source>
</evidence>
<gene>
    <name evidence="8" type="ORF">LV89_02630</name>
</gene>
<dbReference type="EMBL" id="QGGO01000013">
    <property type="protein sequence ID" value="PWK26149.1"/>
    <property type="molecule type" value="Genomic_DNA"/>
</dbReference>
<dbReference type="OrthoDB" id="9798255at2"/>
<keyword evidence="2" id="KW-0805">Transcription regulation</keyword>
<keyword evidence="4" id="KW-0238">DNA-binding</keyword>
<dbReference type="InterPro" id="IPR013324">
    <property type="entry name" value="RNA_pol_sigma_r3/r4-like"/>
</dbReference>
<evidence type="ECO:0000259" key="7">
    <source>
        <dbReference type="Pfam" id="PF08281"/>
    </source>
</evidence>
<comment type="similarity">
    <text evidence="1">Belongs to the sigma-70 factor family. ECF subfamily.</text>
</comment>
<protein>
    <submittedName>
        <fullName evidence="8">RNA polymerase sigma-70 factor (ECF subfamily)</fullName>
    </submittedName>
</protein>
<evidence type="ECO:0000259" key="6">
    <source>
        <dbReference type="Pfam" id="PF04542"/>
    </source>
</evidence>
<dbReference type="RefSeq" id="WP_109743470.1">
    <property type="nucleotide sequence ID" value="NZ_QGGO01000013.1"/>
</dbReference>
<dbReference type="Gene3D" id="1.10.10.10">
    <property type="entry name" value="Winged helix-like DNA-binding domain superfamily/Winged helix DNA-binding domain"/>
    <property type="match status" value="1"/>
</dbReference>
<accession>A0A316E9Y7</accession>
<dbReference type="PANTHER" id="PTHR43133">
    <property type="entry name" value="RNA POLYMERASE ECF-TYPE SIGMA FACTO"/>
    <property type="match status" value="1"/>
</dbReference>
<dbReference type="InterPro" id="IPR014284">
    <property type="entry name" value="RNA_pol_sigma-70_dom"/>
</dbReference>
<comment type="caution">
    <text evidence="8">The sequence shown here is derived from an EMBL/GenBank/DDBJ whole genome shotgun (WGS) entry which is preliminary data.</text>
</comment>
<reference evidence="8 9" key="1">
    <citation type="submission" date="2018-05" db="EMBL/GenBank/DDBJ databases">
        <title>Genomic Encyclopedia of Archaeal and Bacterial Type Strains, Phase II (KMG-II): from individual species to whole genera.</title>
        <authorList>
            <person name="Goeker M."/>
        </authorList>
    </citation>
    <scope>NUCLEOTIDE SEQUENCE [LARGE SCALE GENOMIC DNA]</scope>
    <source>
        <strain evidence="8 9">DSM 22214</strain>
    </source>
</reference>
<keyword evidence="9" id="KW-1185">Reference proteome</keyword>